<dbReference type="EMBL" id="CABD030120546">
    <property type="status" value="NOT_ANNOTATED_CDS"/>
    <property type="molecule type" value="Genomic_DNA"/>
</dbReference>
<dbReference type="AlphaFoldDB" id="G3SCM5"/>
<evidence type="ECO:0000313" key="4">
    <source>
        <dbReference type="Proteomes" id="UP000001519"/>
    </source>
</evidence>
<dbReference type="Pfam" id="PF00058">
    <property type="entry name" value="Ldl_recept_b"/>
    <property type="match status" value="1"/>
</dbReference>
<organism evidence="3 4">
    <name type="scientific">Gorilla gorilla gorilla</name>
    <name type="common">Western lowland gorilla</name>
    <dbReference type="NCBI Taxonomy" id="9595"/>
    <lineage>
        <taxon>Eukaryota</taxon>
        <taxon>Metazoa</taxon>
        <taxon>Chordata</taxon>
        <taxon>Craniata</taxon>
        <taxon>Vertebrata</taxon>
        <taxon>Euteleostomi</taxon>
        <taxon>Mammalia</taxon>
        <taxon>Eutheria</taxon>
        <taxon>Euarchontoglires</taxon>
        <taxon>Primates</taxon>
        <taxon>Haplorrhini</taxon>
        <taxon>Catarrhini</taxon>
        <taxon>Hominidae</taxon>
        <taxon>Gorilla</taxon>
    </lineage>
</organism>
<dbReference type="OMA" id="HMGTEHI"/>
<dbReference type="InterPro" id="IPR000033">
    <property type="entry name" value="LDLR_classB_rpt"/>
</dbReference>
<reference evidence="3 4" key="2">
    <citation type="journal article" date="2012" name="Nature">
        <title>Insights into hominid evolution from the gorilla genome sequence.</title>
        <authorList>
            <person name="Scally A."/>
            <person name="Dutheil J.Y."/>
            <person name="Hillier L.W."/>
            <person name="Jordan G.E."/>
            <person name="Goodhead I."/>
            <person name="Herrero J."/>
            <person name="Hobolth A."/>
            <person name="Lappalainen T."/>
            <person name="Mailund T."/>
            <person name="Marques-Bonet T."/>
            <person name="McCarthy S."/>
            <person name="Montgomery S.H."/>
            <person name="Schwalie P.C."/>
            <person name="Tang Y.A."/>
            <person name="Ward M.C."/>
            <person name="Xue Y."/>
            <person name="Yngvadottir B."/>
            <person name="Alkan C."/>
            <person name="Andersen L.N."/>
            <person name="Ayub Q."/>
            <person name="Ball E.V."/>
            <person name="Beal K."/>
            <person name="Bradley B.J."/>
            <person name="Chen Y."/>
            <person name="Clee C.M."/>
            <person name="Fitzgerald S."/>
            <person name="Graves T.A."/>
            <person name="Gu Y."/>
            <person name="Heath P."/>
            <person name="Heger A."/>
            <person name="Karakoc E."/>
            <person name="Kolb-Kokocinski A."/>
            <person name="Laird G.K."/>
            <person name="Lunter G."/>
            <person name="Meader S."/>
            <person name="Mort M."/>
            <person name="Mullikin J.C."/>
            <person name="Munch K."/>
            <person name="O'Connor T.D."/>
            <person name="Phillips A.D."/>
            <person name="Prado-Martinez J."/>
            <person name="Rogers A.S."/>
            <person name="Sajjadian S."/>
            <person name="Schmidt D."/>
            <person name="Shaw K."/>
            <person name="Simpson J.T."/>
            <person name="Stenson P.D."/>
            <person name="Turner D.J."/>
            <person name="Vigilant L."/>
            <person name="Vilella A.J."/>
            <person name="Whitener W."/>
            <person name="Zhu B."/>
            <person name="Cooper D.N."/>
            <person name="de Jong P."/>
            <person name="Dermitzakis E.T."/>
            <person name="Eichler E.E."/>
            <person name="Flicek P."/>
            <person name="Goldman N."/>
            <person name="Mundy N.I."/>
            <person name="Ning Z."/>
            <person name="Odom D.T."/>
            <person name="Ponting C.P."/>
            <person name="Quail M.A."/>
            <person name="Ryder O.A."/>
            <person name="Searle S.M."/>
            <person name="Warren W.C."/>
            <person name="Wilson R.K."/>
            <person name="Schierup M.H."/>
            <person name="Rogers J."/>
            <person name="Tyler-Smith C."/>
            <person name="Durbin R."/>
        </authorList>
    </citation>
    <scope>NUCLEOTIDE SEQUENCE [LARGE SCALE GENOMIC DNA]</scope>
</reference>
<evidence type="ECO:0000256" key="1">
    <source>
        <dbReference type="PROSITE-ProRule" id="PRU00461"/>
    </source>
</evidence>
<reference evidence="3" key="3">
    <citation type="submission" date="2025-08" db="UniProtKB">
        <authorList>
            <consortium name="Ensembl"/>
        </authorList>
    </citation>
    <scope>IDENTIFICATION</scope>
</reference>
<accession>G3SCM5</accession>
<dbReference type="Proteomes" id="UP000001519">
    <property type="component" value="Chromosome 22"/>
</dbReference>
<dbReference type="eggNOG" id="KOG1215">
    <property type="taxonomic scope" value="Eukaryota"/>
</dbReference>
<name>G3SCM5_GORGO</name>
<keyword evidence="4" id="KW-1185">Reference proteome</keyword>
<feature type="region of interest" description="Disordered" evidence="2">
    <location>
        <begin position="205"/>
        <end position="225"/>
    </location>
</feature>
<dbReference type="InterPro" id="IPR050778">
    <property type="entry name" value="Cueball_EGF_LRP_Nidogen"/>
</dbReference>
<dbReference type="PANTHER" id="PTHR46513">
    <property type="entry name" value="VITELLOGENIN RECEPTOR-LIKE PROTEIN-RELATED-RELATED"/>
    <property type="match status" value="1"/>
</dbReference>
<dbReference type="EMBL" id="CABD030120545">
    <property type="status" value="NOT_ANNOTATED_CDS"/>
    <property type="molecule type" value="Genomic_DNA"/>
</dbReference>
<dbReference type="STRING" id="9593.ENSGGOP00000025853"/>
<dbReference type="Bgee" id="ENSGGOG00000006219">
    <property type="expression patterns" value="Expressed in liver and 6 other cell types or tissues"/>
</dbReference>
<dbReference type="PROSITE" id="PS51120">
    <property type="entry name" value="LDLRB"/>
    <property type="match status" value="1"/>
</dbReference>
<dbReference type="InterPro" id="IPR011042">
    <property type="entry name" value="6-blade_b-propeller_TolB-like"/>
</dbReference>
<sequence>VEGHVWAIRRAYLDGSGAQTLINTKINDPDGIAVNWVARSLYWTHMGTEHIEVTRLNGSSHKILVSEDMDEPHAIALHPKMGPSRDKRELDLDQSFWNTVLHCQGWLSLAWPWPIQTCIFAILQVISVDEMKRQTLLKDKLPHIFRFTLLGDFIYWTDWQRHSITRVHKVKANRDVIIDQLPDLMGLKAVNVDKLVGTNPHADRNGRAATCASSRPTQPGLAAPSRAWNC</sequence>
<dbReference type="HOGENOM" id="CLU_008163_5_0_1"/>
<proteinExistence type="predicted"/>
<dbReference type="Ensembl" id="ENSGGOT00000025839.2">
    <property type="protein sequence ID" value="ENSGGOP00000025853.2"/>
    <property type="gene ID" value="ENSGGOG00000006219.3"/>
</dbReference>
<dbReference type="Gene3D" id="2.120.10.30">
    <property type="entry name" value="TolB, C-terminal domain"/>
    <property type="match status" value="2"/>
</dbReference>
<evidence type="ECO:0000256" key="2">
    <source>
        <dbReference type="SAM" id="MobiDB-lite"/>
    </source>
</evidence>
<dbReference type="InParanoid" id="G3SCM5"/>
<evidence type="ECO:0000313" key="3">
    <source>
        <dbReference type="Ensembl" id="ENSGGOP00000025853.2"/>
    </source>
</evidence>
<dbReference type="SUPFAM" id="SSF63825">
    <property type="entry name" value="YWTD domain"/>
    <property type="match status" value="1"/>
</dbReference>
<dbReference type="GeneTree" id="ENSGT00940000156574"/>
<reference evidence="4" key="1">
    <citation type="submission" date="2011-05" db="EMBL/GenBank/DDBJ databases">
        <title>Insights into the evolution of the great apes provided by the gorilla genome.</title>
        <authorList>
            <person name="Scally A."/>
        </authorList>
    </citation>
    <scope>NUCLEOTIDE SEQUENCE [LARGE SCALE GENOMIC DNA]</scope>
</reference>
<protein>
    <submittedName>
        <fullName evidence="3">Uncharacterized protein</fullName>
    </submittedName>
</protein>
<feature type="repeat" description="LDL-receptor class B" evidence="1">
    <location>
        <begin position="39"/>
        <end position="81"/>
    </location>
</feature>
<reference evidence="3" key="4">
    <citation type="submission" date="2025-09" db="UniProtKB">
        <authorList>
            <consortium name="Ensembl"/>
        </authorList>
    </citation>
    <scope>IDENTIFICATION</scope>
</reference>
<dbReference type="PANTHER" id="PTHR46513:SF43">
    <property type="entry name" value="LOW-DENSITY LIPOPROTEIN RECEPTOR-RELATED PROTEIN 5-LIKE PROTEIN"/>
    <property type="match status" value="1"/>
</dbReference>
<dbReference type="FunCoup" id="G3SCM5">
    <property type="interactions" value="5"/>
</dbReference>
<dbReference type="SMART" id="SM00135">
    <property type="entry name" value="LY"/>
    <property type="match status" value="2"/>
</dbReference>